<dbReference type="AlphaFoldDB" id="A0A3N0E6F7"/>
<name>A0A3N0E6F7_SINP1</name>
<keyword evidence="2" id="KW-1185">Reference proteome</keyword>
<organism evidence="1 2">
    <name type="scientific">Sinomicrobium pectinilyticum</name>
    <dbReference type="NCBI Taxonomy" id="1084421"/>
    <lineage>
        <taxon>Bacteria</taxon>
        <taxon>Pseudomonadati</taxon>
        <taxon>Bacteroidota</taxon>
        <taxon>Flavobacteriia</taxon>
        <taxon>Flavobacteriales</taxon>
        <taxon>Flavobacteriaceae</taxon>
        <taxon>Sinomicrobium</taxon>
    </lineage>
</organism>
<reference evidence="1 2" key="1">
    <citation type="submission" date="2018-10" db="EMBL/GenBank/DDBJ databases">
        <title>Sinomicrobium pectinilyticum sp. nov., a pectinase-producing bacterium isolated from alkaline and saline soil, and emended description of the genus Sinomicrobium.</title>
        <authorList>
            <person name="Cheng B."/>
            <person name="Li C."/>
            <person name="Lai Q."/>
            <person name="Du M."/>
            <person name="Shao Z."/>
            <person name="Xu P."/>
            <person name="Yang C."/>
        </authorList>
    </citation>
    <scope>NUCLEOTIDE SEQUENCE [LARGE SCALE GENOMIC DNA]</scope>
    <source>
        <strain evidence="1 2">5DNS001</strain>
    </source>
</reference>
<evidence type="ECO:0000313" key="2">
    <source>
        <dbReference type="Proteomes" id="UP000267469"/>
    </source>
</evidence>
<protein>
    <submittedName>
        <fullName evidence="1">Uncharacterized protein</fullName>
    </submittedName>
</protein>
<evidence type="ECO:0000313" key="1">
    <source>
        <dbReference type="EMBL" id="RNL83432.1"/>
    </source>
</evidence>
<accession>A0A3N0E6F7</accession>
<sequence>MAPRISNYEVSKAKEIDKRIKFREHIFVFENPKRKTQFEKFLENKYELFPYRYGDRYEVVLNDQTFDVRVNNLILSDSYIDLTGIRNKDDDNDEDMDIRHYIAIRISSAYEDDCLSVNSLHYDLLLNYLKELKTEYLSSL</sequence>
<dbReference type="OrthoDB" id="1352427at2"/>
<gene>
    <name evidence="1" type="ORF">ED312_15255</name>
</gene>
<dbReference type="RefSeq" id="WP_123216885.1">
    <property type="nucleotide sequence ID" value="NZ_RJTM01000105.1"/>
</dbReference>
<proteinExistence type="predicted"/>
<dbReference type="EMBL" id="RJTM01000105">
    <property type="protein sequence ID" value="RNL83432.1"/>
    <property type="molecule type" value="Genomic_DNA"/>
</dbReference>
<dbReference type="Proteomes" id="UP000267469">
    <property type="component" value="Unassembled WGS sequence"/>
</dbReference>
<comment type="caution">
    <text evidence="1">The sequence shown here is derived from an EMBL/GenBank/DDBJ whole genome shotgun (WGS) entry which is preliminary data.</text>
</comment>